<dbReference type="EC" id="2.1.1.33" evidence="7"/>
<dbReference type="PANTHER" id="PTHR23417">
    <property type="entry name" value="3-DEOXY-D-MANNO-OCTULOSONIC-ACID TRANSFERASE/TRNA GUANINE-N 7 - -METHYLTRANSFERASE"/>
    <property type="match status" value="1"/>
</dbReference>
<feature type="binding site" evidence="7">
    <location>
        <begin position="192"/>
        <end position="195"/>
    </location>
    <ligand>
        <name>substrate</name>
    </ligand>
</feature>
<dbReference type="CDD" id="cd02440">
    <property type="entry name" value="AdoMet_MTases"/>
    <property type="match status" value="1"/>
</dbReference>
<dbReference type="InterPro" id="IPR029063">
    <property type="entry name" value="SAM-dependent_MTases_sf"/>
</dbReference>
<dbReference type="Gene3D" id="3.40.50.150">
    <property type="entry name" value="Vaccinia Virus protein VP39"/>
    <property type="match status" value="1"/>
</dbReference>
<sequence length="212" mass="24625">MRLKHIKGAEEAIAVNEFVVHDAKERPGKWHELFGNDHPIHIEIGMGKGQFLMELARRNPDINYLGMERYSSVLLRALQKMEEEPLPNLYFLCEDAAELPEMFAKEELNRIYLNFSDPWPKARHAKRRLTSTEFLARYNQVLAADGHIEFKTDNMDLFDFSLESVEEAGWKLVGCSRDLHHDPTMNEGNIMTEYEEKFSAKGNPIYKLIAVR</sequence>
<evidence type="ECO:0000256" key="6">
    <source>
        <dbReference type="ARBA" id="ARBA00022694"/>
    </source>
</evidence>
<evidence type="ECO:0000256" key="2">
    <source>
        <dbReference type="ARBA" id="ARBA00003015"/>
    </source>
</evidence>
<proteinExistence type="inferred from homology"/>
<keyword evidence="5 7" id="KW-0949">S-adenosyl-L-methionine</keyword>
<keyword evidence="4 7" id="KW-0808">Transferase</keyword>
<evidence type="ECO:0000256" key="4">
    <source>
        <dbReference type="ARBA" id="ARBA00022679"/>
    </source>
</evidence>
<dbReference type="HAMAP" id="MF_01057">
    <property type="entry name" value="tRNA_methyltr_TrmB"/>
    <property type="match status" value="1"/>
</dbReference>
<gene>
    <name evidence="7 8" type="primary">trmB</name>
    <name evidence="8" type="ORF">OCV63_00850</name>
</gene>
<keyword evidence="3 7" id="KW-0489">Methyltransferase</keyword>
<dbReference type="GO" id="GO:0008176">
    <property type="term" value="F:tRNA (guanine(46)-N7)-methyltransferase activity"/>
    <property type="evidence" value="ECO:0007669"/>
    <property type="project" value="UniProtKB-EC"/>
</dbReference>
<evidence type="ECO:0000256" key="5">
    <source>
        <dbReference type="ARBA" id="ARBA00022691"/>
    </source>
</evidence>
<feature type="binding site" evidence="7">
    <location>
        <position position="121"/>
    </location>
    <ligand>
        <name>substrate</name>
    </ligand>
</feature>
<evidence type="ECO:0000256" key="7">
    <source>
        <dbReference type="HAMAP-Rule" id="MF_01057"/>
    </source>
</evidence>
<dbReference type="PANTHER" id="PTHR23417:SF14">
    <property type="entry name" value="PENTACOTRIPEPTIDE-REPEAT REGION OF PRORP DOMAIN-CONTAINING PROTEIN"/>
    <property type="match status" value="1"/>
</dbReference>
<name>A0ABT2RT04_9FIRM</name>
<dbReference type="NCBIfam" id="TIGR00091">
    <property type="entry name" value="tRNA (guanosine(46)-N7)-methyltransferase TrmB"/>
    <property type="match status" value="1"/>
</dbReference>
<keyword evidence="9" id="KW-1185">Reference proteome</keyword>
<evidence type="ECO:0000313" key="8">
    <source>
        <dbReference type="EMBL" id="MCU6695450.1"/>
    </source>
</evidence>
<reference evidence="8 9" key="1">
    <citation type="journal article" date="2021" name="ISME Commun">
        <title>Automated analysis of genomic sequences facilitates high-throughput and comprehensive description of bacteria.</title>
        <authorList>
            <person name="Hitch T.C.A."/>
        </authorList>
    </citation>
    <scope>NUCLEOTIDE SEQUENCE [LARGE SCALE GENOMIC DNA]</scope>
    <source>
        <strain evidence="8 9">Sanger_04</strain>
    </source>
</reference>
<feature type="binding site" evidence="7">
    <location>
        <position position="68"/>
    </location>
    <ligand>
        <name>S-adenosyl-L-methionine</name>
        <dbReference type="ChEBI" id="CHEBI:59789"/>
    </ligand>
</feature>
<dbReference type="RefSeq" id="WP_158361393.1">
    <property type="nucleotide sequence ID" value="NZ_JAOQKC010000001.1"/>
</dbReference>
<comment type="function">
    <text evidence="2 7">Catalyzes the formation of N(7)-methylguanine at position 46 (m7G46) in tRNA.</text>
</comment>
<feature type="binding site" evidence="7">
    <location>
        <position position="117"/>
    </location>
    <ligand>
        <name>S-adenosyl-L-methionine</name>
        <dbReference type="ChEBI" id="CHEBI:59789"/>
    </ligand>
</feature>
<dbReference type="Proteomes" id="UP001652461">
    <property type="component" value="Unassembled WGS sequence"/>
</dbReference>
<comment type="caution">
    <text evidence="8">The sequence shown here is derived from an EMBL/GenBank/DDBJ whole genome shotgun (WGS) entry which is preliminary data.</text>
</comment>
<dbReference type="Pfam" id="PF02390">
    <property type="entry name" value="Methyltransf_4"/>
    <property type="match status" value="1"/>
</dbReference>
<dbReference type="InterPro" id="IPR003358">
    <property type="entry name" value="tRNA_(Gua-N-7)_MeTrfase_Trmb"/>
</dbReference>
<protein>
    <recommendedName>
        <fullName evidence="7">tRNA (guanine-N(7)-)-methyltransferase</fullName>
        <ecNumber evidence="7">2.1.1.33</ecNumber>
    </recommendedName>
    <alternativeName>
        <fullName evidence="7">tRNA (guanine(46)-N(7))-methyltransferase</fullName>
    </alternativeName>
    <alternativeName>
        <fullName evidence="7">tRNA(m7G46)-methyltransferase</fullName>
    </alternativeName>
</protein>
<comment type="catalytic activity">
    <reaction evidence="1 7">
        <text>guanosine(46) in tRNA + S-adenosyl-L-methionine = N(7)-methylguanosine(46) in tRNA + S-adenosyl-L-homocysteine</text>
        <dbReference type="Rhea" id="RHEA:42708"/>
        <dbReference type="Rhea" id="RHEA-COMP:10188"/>
        <dbReference type="Rhea" id="RHEA-COMP:10189"/>
        <dbReference type="ChEBI" id="CHEBI:57856"/>
        <dbReference type="ChEBI" id="CHEBI:59789"/>
        <dbReference type="ChEBI" id="CHEBI:74269"/>
        <dbReference type="ChEBI" id="CHEBI:74480"/>
        <dbReference type="EC" id="2.1.1.33"/>
    </reaction>
</comment>
<dbReference type="NCBIfam" id="NF001080">
    <property type="entry name" value="PRK00121.2-2"/>
    <property type="match status" value="1"/>
</dbReference>
<dbReference type="SUPFAM" id="SSF53335">
    <property type="entry name" value="S-adenosyl-L-methionine-dependent methyltransferases"/>
    <property type="match status" value="1"/>
</dbReference>
<feature type="binding site" evidence="7">
    <location>
        <position position="43"/>
    </location>
    <ligand>
        <name>S-adenosyl-L-methionine</name>
        <dbReference type="ChEBI" id="CHEBI:59789"/>
    </ligand>
</feature>
<keyword evidence="6 7" id="KW-0819">tRNA processing</keyword>
<dbReference type="InterPro" id="IPR055361">
    <property type="entry name" value="tRNA_methyltr_TrmB_bact"/>
</dbReference>
<comment type="similarity">
    <text evidence="7">Belongs to the class I-like SAM-binding methyltransferase superfamily. TrmB family.</text>
</comment>
<dbReference type="EMBL" id="JAOQKC010000001">
    <property type="protein sequence ID" value="MCU6695450.1"/>
    <property type="molecule type" value="Genomic_DNA"/>
</dbReference>
<evidence type="ECO:0000256" key="1">
    <source>
        <dbReference type="ARBA" id="ARBA00000142"/>
    </source>
</evidence>
<organism evidence="8 9">
    <name type="scientific">Laedolimicola ammoniilytica</name>
    <dbReference type="NCBI Taxonomy" id="2981771"/>
    <lineage>
        <taxon>Bacteria</taxon>
        <taxon>Bacillati</taxon>
        <taxon>Bacillota</taxon>
        <taxon>Clostridia</taxon>
        <taxon>Lachnospirales</taxon>
        <taxon>Lachnospiraceae</taxon>
        <taxon>Laedolimicola</taxon>
    </lineage>
</organism>
<feature type="binding site" evidence="7">
    <location>
        <position position="95"/>
    </location>
    <ligand>
        <name>S-adenosyl-L-methionine</name>
        <dbReference type="ChEBI" id="CHEBI:59789"/>
    </ligand>
</feature>
<comment type="caution">
    <text evidence="7">Lacks conserved residue(s) required for the propagation of feature annotation.</text>
</comment>
<evidence type="ECO:0000256" key="3">
    <source>
        <dbReference type="ARBA" id="ARBA00022603"/>
    </source>
</evidence>
<comment type="pathway">
    <text evidence="7">tRNA modification; N(7)-methylguanine-tRNA biosynthesis.</text>
</comment>
<feature type="binding site" evidence="7">
    <location>
        <position position="153"/>
    </location>
    <ligand>
        <name>substrate</name>
    </ligand>
</feature>
<evidence type="ECO:0000313" key="9">
    <source>
        <dbReference type="Proteomes" id="UP001652461"/>
    </source>
</evidence>
<dbReference type="PROSITE" id="PS51625">
    <property type="entry name" value="SAM_MT_TRMB"/>
    <property type="match status" value="1"/>
</dbReference>
<accession>A0ABT2RT04</accession>